<proteinExistence type="predicted"/>
<dbReference type="Proteomes" id="UP000799753">
    <property type="component" value="Unassembled WGS sequence"/>
</dbReference>
<dbReference type="EMBL" id="MU006778">
    <property type="protein sequence ID" value="KAF2644449.1"/>
    <property type="molecule type" value="Genomic_DNA"/>
</dbReference>
<accession>A0A6A6S9L9</accession>
<evidence type="ECO:0000313" key="1">
    <source>
        <dbReference type="EMBL" id="KAF2644449.1"/>
    </source>
</evidence>
<name>A0A6A6S9L9_9PLEO</name>
<evidence type="ECO:0000313" key="2">
    <source>
        <dbReference type="Proteomes" id="UP000799753"/>
    </source>
</evidence>
<sequence length="127" mass="14607">MVGTSLSNDQMQFDRFDAEFSLIINLANDLASLNEFTIPIEVVPVLYYVTLKCRHPLTRRIAISLISACGRHIEEEGLGSVVDASDVVPRARINRLYTWTDLDRRSTEVKFRRQGDRYWSGSRVVTW</sequence>
<keyword evidence="2" id="KW-1185">Reference proteome</keyword>
<organism evidence="1 2">
    <name type="scientific">Massarina eburnea CBS 473.64</name>
    <dbReference type="NCBI Taxonomy" id="1395130"/>
    <lineage>
        <taxon>Eukaryota</taxon>
        <taxon>Fungi</taxon>
        <taxon>Dikarya</taxon>
        <taxon>Ascomycota</taxon>
        <taxon>Pezizomycotina</taxon>
        <taxon>Dothideomycetes</taxon>
        <taxon>Pleosporomycetidae</taxon>
        <taxon>Pleosporales</taxon>
        <taxon>Massarineae</taxon>
        <taxon>Massarinaceae</taxon>
        <taxon>Massarina</taxon>
    </lineage>
</organism>
<protein>
    <submittedName>
        <fullName evidence="1">Uncharacterized protein</fullName>
    </submittedName>
</protein>
<dbReference type="AlphaFoldDB" id="A0A6A6S9L9"/>
<gene>
    <name evidence="1" type="ORF">P280DRAFT_476488</name>
</gene>
<dbReference type="OrthoDB" id="2593732at2759"/>
<reference evidence="1" key="1">
    <citation type="journal article" date="2020" name="Stud. Mycol.">
        <title>101 Dothideomycetes genomes: a test case for predicting lifestyles and emergence of pathogens.</title>
        <authorList>
            <person name="Haridas S."/>
            <person name="Albert R."/>
            <person name="Binder M."/>
            <person name="Bloem J."/>
            <person name="Labutti K."/>
            <person name="Salamov A."/>
            <person name="Andreopoulos B."/>
            <person name="Baker S."/>
            <person name="Barry K."/>
            <person name="Bills G."/>
            <person name="Bluhm B."/>
            <person name="Cannon C."/>
            <person name="Castanera R."/>
            <person name="Culley D."/>
            <person name="Daum C."/>
            <person name="Ezra D."/>
            <person name="Gonzalez J."/>
            <person name="Henrissat B."/>
            <person name="Kuo A."/>
            <person name="Liang C."/>
            <person name="Lipzen A."/>
            <person name="Lutzoni F."/>
            <person name="Magnuson J."/>
            <person name="Mondo S."/>
            <person name="Nolan M."/>
            <person name="Ohm R."/>
            <person name="Pangilinan J."/>
            <person name="Park H.-J."/>
            <person name="Ramirez L."/>
            <person name="Alfaro M."/>
            <person name="Sun H."/>
            <person name="Tritt A."/>
            <person name="Yoshinaga Y."/>
            <person name="Zwiers L.-H."/>
            <person name="Turgeon B."/>
            <person name="Goodwin S."/>
            <person name="Spatafora J."/>
            <person name="Crous P."/>
            <person name="Grigoriev I."/>
        </authorList>
    </citation>
    <scope>NUCLEOTIDE SEQUENCE</scope>
    <source>
        <strain evidence="1">CBS 473.64</strain>
    </source>
</reference>